<reference evidence="1 2" key="1">
    <citation type="submission" date="2015-12" db="EMBL/GenBank/DDBJ databases">
        <title>Draft genome sequnece of Fervidicola ferrireducens strain Y170.</title>
        <authorList>
            <person name="Patel B.K."/>
        </authorList>
    </citation>
    <scope>NUCLEOTIDE SEQUENCE [LARGE SCALE GENOMIC DNA]</scope>
    <source>
        <strain evidence="1 2">Y170</strain>
    </source>
</reference>
<dbReference type="RefSeq" id="WP_066353431.1">
    <property type="nucleotide sequence ID" value="NZ_LOED01000015.1"/>
</dbReference>
<gene>
    <name evidence="1" type="ORF">AN618_13930</name>
</gene>
<name>A0A140L8N5_9FIRM</name>
<evidence type="ECO:0000313" key="1">
    <source>
        <dbReference type="EMBL" id="KXG76910.1"/>
    </source>
</evidence>
<dbReference type="InParanoid" id="A0A140L8N5"/>
<accession>A0A140L8N5</accession>
<comment type="caution">
    <text evidence="1">The sequence shown here is derived from an EMBL/GenBank/DDBJ whole genome shotgun (WGS) entry which is preliminary data.</text>
</comment>
<dbReference type="Proteomes" id="UP000070427">
    <property type="component" value="Unassembled WGS sequence"/>
</dbReference>
<protein>
    <submittedName>
        <fullName evidence="1">Uncharacterized protein</fullName>
    </submittedName>
</protein>
<proteinExistence type="predicted"/>
<organism evidence="1 2">
    <name type="scientific">Fervidicola ferrireducens</name>
    <dbReference type="NCBI Taxonomy" id="520764"/>
    <lineage>
        <taxon>Bacteria</taxon>
        <taxon>Bacillati</taxon>
        <taxon>Bacillota</taxon>
        <taxon>Clostridia</taxon>
        <taxon>Thermosediminibacterales</taxon>
        <taxon>Thermosediminibacteraceae</taxon>
        <taxon>Fervidicola</taxon>
    </lineage>
</organism>
<evidence type="ECO:0000313" key="2">
    <source>
        <dbReference type="Proteomes" id="UP000070427"/>
    </source>
</evidence>
<dbReference type="OrthoDB" id="1721936at2"/>
<dbReference type="AlphaFoldDB" id="A0A140L8N5"/>
<keyword evidence="2" id="KW-1185">Reference proteome</keyword>
<dbReference type="EMBL" id="LOED01000015">
    <property type="protein sequence ID" value="KXG76910.1"/>
    <property type="molecule type" value="Genomic_DNA"/>
</dbReference>
<sequence length="140" mass="15522">MLIIKNEDFEQLSGFDQMLPKSCLELKGELAVVDKILDDESLLAPFIEKFNSKCGRHSTPVDTYITNKVLKGNTSIPDRIVSIFDQGARPIKRGKAKAEVEFGRKVALAESEEGLIISSQVEEGNSCDKTLPVPMVKKRV</sequence>